<evidence type="ECO:0000313" key="1">
    <source>
        <dbReference type="EMBL" id="MBK1703956.1"/>
    </source>
</evidence>
<reference evidence="1" key="2">
    <citation type="journal article" date="2020" name="Microorganisms">
        <title>Osmotic Adaptation and Compatible Solute Biosynthesis of Phototrophic Bacteria as Revealed from Genome Analyses.</title>
        <authorList>
            <person name="Imhoff J.F."/>
            <person name="Rahn T."/>
            <person name="Kunzel S."/>
            <person name="Keller A."/>
            <person name="Neulinger S.C."/>
        </authorList>
    </citation>
    <scope>NUCLEOTIDE SEQUENCE</scope>
    <source>
        <strain evidence="1">DSM 11080</strain>
    </source>
</reference>
<gene>
    <name evidence="1" type="ORF">CKO40_05215</name>
</gene>
<dbReference type="RefSeq" id="WP_200345129.1">
    <property type="nucleotide sequence ID" value="NZ_NRSJ01000006.1"/>
</dbReference>
<comment type="caution">
    <text evidence="1">The sequence shown here is derived from an EMBL/GenBank/DDBJ whole genome shotgun (WGS) entry which is preliminary data.</text>
</comment>
<proteinExistence type="predicted"/>
<dbReference type="AlphaFoldDB" id="A0AAJ0X8J4"/>
<protein>
    <submittedName>
        <fullName evidence="1">Uncharacterized protein</fullName>
    </submittedName>
</protein>
<organism evidence="1 2">
    <name type="scientific">Halochromatium glycolicum</name>
    <dbReference type="NCBI Taxonomy" id="85075"/>
    <lineage>
        <taxon>Bacteria</taxon>
        <taxon>Pseudomonadati</taxon>
        <taxon>Pseudomonadota</taxon>
        <taxon>Gammaproteobacteria</taxon>
        <taxon>Chromatiales</taxon>
        <taxon>Chromatiaceae</taxon>
        <taxon>Halochromatium</taxon>
    </lineage>
</organism>
<keyword evidence="2" id="KW-1185">Reference proteome</keyword>
<reference evidence="1" key="1">
    <citation type="submission" date="2017-08" db="EMBL/GenBank/DDBJ databases">
        <authorList>
            <person name="Imhoff J.F."/>
            <person name="Rahn T."/>
            <person name="Kuenzel S."/>
            <person name="Neulinger S.C."/>
        </authorList>
    </citation>
    <scope>NUCLEOTIDE SEQUENCE</scope>
    <source>
        <strain evidence="1">DSM 11080</strain>
    </source>
</reference>
<evidence type="ECO:0000313" key="2">
    <source>
        <dbReference type="Proteomes" id="UP001296776"/>
    </source>
</evidence>
<dbReference type="Proteomes" id="UP001296776">
    <property type="component" value="Unassembled WGS sequence"/>
</dbReference>
<sequence length="239" mass="27176">MQRRAERARADRIVASLPLYQVALWPDGWEHAEDGGVIVRDTHEIAEARRWYQMAERNGAGQGQSRGPQAAKTMRLHGIGVPRSLVELSGRRFASEQAASVAVRLVANDWIEQRRRMLAENPCRLLALRAQTWSGSRHRRFDDGNAVQGLLRWLVGLCVAEHLTPAARFRLDVRADDGYGLKGWRCRVRVDLDETQCQAVGDAIRLALIPWNRQALRDEKPYPLISVWVERGERAEDGR</sequence>
<name>A0AAJ0X8J4_9GAMM</name>
<accession>A0AAJ0X8J4</accession>
<dbReference type="EMBL" id="NRSJ01000006">
    <property type="protein sequence ID" value="MBK1703956.1"/>
    <property type="molecule type" value="Genomic_DNA"/>
</dbReference>